<dbReference type="PANTHER" id="PTHR12149">
    <property type="entry name" value="FRUCTOSAMINE 3 KINASE-RELATED PROTEIN"/>
    <property type="match status" value="1"/>
</dbReference>
<protein>
    <recommendedName>
        <fullName evidence="2">protein-ribulosamine 3-kinase</fullName>
        <ecNumber evidence="2">2.7.1.172</ecNumber>
    </recommendedName>
</protein>
<comment type="catalytic activity">
    <reaction evidence="8">
        <text>N(6)-(D-psicosyl)-L-lysyl-[protein] + ATP = N(6)-(3-O-phospho-D-psicosyl)-L-lysyl-[protein] + ADP + H(+)</text>
        <dbReference type="Rhea" id="RHEA:61392"/>
        <dbReference type="Rhea" id="RHEA-COMP:15796"/>
        <dbReference type="Rhea" id="RHEA-COMP:15797"/>
        <dbReference type="ChEBI" id="CHEBI:15378"/>
        <dbReference type="ChEBI" id="CHEBI:30616"/>
        <dbReference type="ChEBI" id="CHEBI:144621"/>
        <dbReference type="ChEBI" id="CHEBI:144622"/>
        <dbReference type="ChEBI" id="CHEBI:456216"/>
    </reaction>
    <physiologicalReaction direction="left-to-right" evidence="8">
        <dbReference type="Rhea" id="RHEA:61393"/>
    </physiologicalReaction>
</comment>
<reference evidence="9" key="3">
    <citation type="submission" date="2025-09" db="UniProtKB">
        <authorList>
            <consortium name="Ensembl"/>
        </authorList>
    </citation>
    <scope>IDENTIFICATION</scope>
</reference>
<comment type="catalytic activity">
    <reaction evidence="7">
        <text>N(6)-D-ribulosyl-L-lysyl-[protein] + ATP = N(6)-(3-O-phospho-D-ribulosyl)-L-lysyl-[protein] + ADP + H(+)</text>
        <dbReference type="Rhea" id="RHEA:48432"/>
        <dbReference type="Rhea" id="RHEA-COMP:12103"/>
        <dbReference type="Rhea" id="RHEA-COMP:12104"/>
        <dbReference type="ChEBI" id="CHEBI:15378"/>
        <dbReference type="ChEBI" id="CHEBI:30616"/>
        <dbReference type="ChEBI" id="CHEBI:90418"/>
        <dbReference type="ChEBI" id="CHEBI:90420"/>
        <dbReference type="ChEBI" id="CHEBI:456216"/>
        <dbReference type="EC" id="2.7.1.172"/>
    </reaction>
    <physiologicalReaction direction="left-to-right" evidence="7">
        <dbReference type="Rhea" id="RHEA:48433"/>
    </physiologicalReaction>
</comment>
<accession>A0A8C2UDY7</accession>
<comment type="similarity">
    <text evidence="1">Belongs to the fructosamine kinase family.</text>
</comment>
<evidence type="ECO:0000256" key="1">
    <source>
        <dbReference type="ARBA" id="ARBA00009460"/>
    </source>
</evidence>
<evidence type="ECO:0000256" key="2">
    <source>
        <dbReference type="ARBA" id="ARBA00011961"/>
    </source>
</evidence>
<dbReference type="GO" id="GO:0016301">
    <property type="term" value="F:kinase activity"/>
    <property type="evidence" value="ECO:0007669"/>
    <property type="project" value="UniProtKB-KW"/>
</dbReference>
<keyword evidence="10" id="KW-1185">Reference proteome</keyword>
<evidence type="ECO:0000313" key="10">
    <source>
        <dbReference type="Proteomes" id="UP000694412"/>
    </source>
</evidence>
<dbReference type="Gene3D" id="3.30.200.20">
    <property type="entry name" value="Phosphorylase Kinase, domain 1"/>
    <property type="match status" value="1"/>
</dbReference>
<dbReference type="Ensembl" id="ENSCJPT00005035855.1">
    <property type="protein sequence ID" value="ENSCJPP00005026490.1"/>
    <property type="gene ID" value="ENSCJPG00005020586.1"/>
</dbReference>
<gene>
    <name evidence="9" type="primary">FN3KRP</name>
</gene>
<dbReference type="GO" id="GO:0005524">
    <property type="term" value="F:ATP binding"/>
    <property type="evidence" value="ECO:0007669"/>
    <property type="project" value="UniProtKB-KW"/>
</dbReference>
<keyword evidence="4" id="KW-0547">Nucleotide-binding</keyword>
<dbReference type="GO" id="GO:0005829">
    <property type="term" value="C:cytosol"/>
    <property type="evidence" value="ECO:0007669"/>
    <property type="project" value="UniProtKB-ARBA"/>
</dbReference>
<organism evidence="9 10">
    <name type="scientific">Coturnix japonica</name>
    <name type="common">Japanese quail</name>
    <name type="synonym">Coturnix coturnix japonica</name>
    <dbReference type="NCBI Taxonomy" id="93934"/>
    <lineage>
        <taxon>Eukaryota</taxon>
        <taxon>Metazoa</taxon>
        <taxon>Chordata</taxon>
        <taxon>Craniata</taxon>
        <taxon>Vertebrata</taxon>
        <taxon>Euteleostomi</taxon>
        <taxon>Archelosauria</taxon>
        <taxon>Archosauria</taxon>
        <taxon>Dinosauria</taxon>
        <taxon>Saurischia</taxon>
        <taxon>Theropoda</taxon>
        <taxon>Coelurosauria</taxon>
        <taxon>Aves</taxon>
        <taxon>Neognathae</taxon>
        <taxon>Galloanserae</taxon>
        <taxon>Galliformes</taxon>
        <taxon>Phasianidae</taxon>
        <taxon>Perdicinae</taxon>
        <taxon>Coturnix</taxon>
    </lineage>
</organism>
<evidence type="ECO:0000256" key="3">
    <source>
        <dbReference type="ARBA" id="ARBA00022679"/>
    </source>
</evidence>
<dbReference type="Gene3D" id="3.90.1200.10">
    <property type="match status" value="1"/>
</dbReference>
<keyword evidence="3" id="KW-0808">Transferase</keyword>
<reference evidence="9" key="1">
    <citation type="submission" date="2015-11" db="EMBL/GenBank/DDBJ databases">
        <authorList>
            <consortium name="International Coturnix japonica Genome Analysis Consortium"/>
            <person name="Warren W."/>
            <person name="Burt D.W."/>
            <person name="Antin P.B."/>
            <person name="Lanford R."/>
            <person name="Gros J."/>
            <person name="Wilson R.K."/>
        </authorList>
    </citation>
    <scope>NUCLEOTIDE SEQUENCE [LARGE SCALE GENOMIC DNA]</scope>
</reference>
<keyword evidence="6" id="KW-0067">ATP-binding</keyword>
<dbReference type="Pfam" id="PF03881">
    <property type="entry name" value="Fructosamin_kin"/>
    <property type="match status" value="1"/>
</dbReference>
<evidence type="ECO:0000256" key="8">
    <source>
        <dbReference type="ARBA" id="ARBA00050767"/>
    </source>
</evidence>
<evidence type="ECO:0000256" key="4">
    <source>
        <dbReference type="ARBA" id="ARBA00022741"/>
    </source>
</evidence>
<evidence type="ECO:0000256" key="7">
    <source>
        <dbReference type="ARBA" id="ARBA00048655"/>
    </source>
</evidence>
<dbReference type="GO" id="GO:0102193">
    <property type="term" value="F:protein-ribulosamine 3-kinase activity"/>
    <property type="evidence" value="ECO:0007669"/>
    <property type="project" value="UniProtKB-EC"/>
</dbReference>
<sequence length="372" mass="41643">MSSTDGLQRSSYKKQRPIALRAHRPSCQLHTAPAIPSPHPMAAILHAPPLLSWRTLSWALAAAMEDALRRELGSALLRATGHSGGGCISQGQSYETDGGRVYVKSNSKPEARRMFEGEMASLEAILKTETIKVPKPIKVIDLPGVSTLFVMEHLEMRGLNRHSSKLGTQLADLHLHNQQLGEKLKKEESTVGKGQGQMEVQFVDQFGFHTVTCCGYLPQVNDWQTDWVTFFARQRIQPQMDMIEKNSGDREARELWARLQLKIPSLFCDVEIVPALLHGDLWGGNVAEDDSGPIIFDPASFYGHSEYELAIAGMFGGFSSSFYSAYHSKIPKAPGFEKRLKLYQLFHYMNHWNHFGSGYRGSSLNIMRNLVK</sequence>
<proteinExistence type="inferred from homology"/>
<evidence type="ECO:0000256" key="5">
    <source>
        <dbReference type="ARBA" id="ARBA00022777"/>
    </source>
</evidence>
<evidence type="ECO:0000313" key="9">
    <source>
        <dbReference type="Ensembl" id="ENSCJPP00005026490.1"/>
    </source>
</evidence>
<dbReference type="PANTHER" id="PTHR12149:SF10">
    <property type="entry name" value="KETOSAMINE-3-KINASE"/>
    <property type="match status" value="1"/>
</dbReference>
<name>A0A8C2UDY7_COTJA</name>
<dbReference type="EC" id="2.7.1.172" evidence="2"/>
<dbReference type="InterPro" id="IPR016477">
    <property type="entry name" value="Fructo-/Ketosamine-3-kinase"/>
</dbReference>
<dbReference type="SUPFAM" id="SSF56112">
    <property type="entry name" value="Protein kinase-like (PK-like)"/>
    <property type="match status" value="1"/>
</dbReference>
<reference evidence="9" key="2">
    <citation type="submission" date="2025-08" db="UniProtKB">
        <authorList>
            <consortium name="Ensembl"/>
        </authorList>
    </citation>
    <scope>IDENTIFICATION</scope>
</reference>
<dbReference type="AlphaFoldDB" id="A0A8C2UDY7"/>
<keyword evidence="5" id="KW-0418">Kinase</keyword>
<dbReference type="Proteomes" id="UP000694412">
    <property type="component" value="Chromosome 18"/>
</dbReference>
<dbReference type="FunFam" id="3.30.200.20:FF:000264">
    <property type="entry name" value="Protein-ribulosamine 3-kinase, chloroplastic"/>
    <property type="match status" value="1"/>
</dbReference>
<dbReference type="FunFam" id="3.90.1200.10:FF:000003">
    <property type="entry name" value="fructosamine-3-kinase isoform X1"/>
    <property type="match status" value="1"/>
</dbReference>
<evidence type="ECO:0000256" key="6">
    <source>
        <dbReference type="ARBA" id="ARBA00022840"/>
    </source>
</evidence>
<dbReference type="InterPro" id="IPR011009">
    <property type="entry name" value="Kinase-like_dom_sf"/>
</dbReference>
<dbReference type="GeneTree" id="ENSGT00390000005730"/>